<dbReference type="Proteomes" id="UP000012073">
    <property type="component" value="Unassembled WGS sequence"/>
</dbReference>
<sequence>MSSLVEKKPRIPRFEYDINTEEEIPKLREVIPGWGTSSSEDSALIVEPIIGGITNRIYKLSNPRQNPCSVLVRIFGGETIFTPSERQQENAVFEELGKIGVAPKLIALFGNGRVEAFLNSRAIVLDEMVDPVVMTGVARAMAKLHKFEPSGGLELSRSPGVWADIDKWVPEVLNLREKNSAFVEKLSVNLDKCVKGLQDIRKALAERQSSSPIVFCHNDLLCGNILRSLNQGTAVSIVDFEYSSFNYRGFDIGNFFCEAMGGTQDGYIDASRYPSSSARRLFCRKYLEEFCGCQPEEYAVSELVAEAEEYGMLAHLYWGFWGLVQSVTSPVDFPYALFADQRFTRFFEKYSP</sequence>
<accession>R7QAF8</accession>
<dbReference type="Gene3D" id="3.30.200.20">
    <property type="entry name" value="Phosphorylase Kinase, domain 1"/>
    <property type="match status" value="1"/>
</dbReference>
<evidence type="ECO:0000313" key="3">
    <source>
        <dbReference type="Proteomes" id="UP000012073"/>
    </source>
</evidence>
<dbReference type="PhylomeDB" id="R7QAF8"/>
<dbReference type="Gramene" id="CDF35029">
    <property type="protein sequence ID" value="CDF35029"/>
    <property type="gene ID" value="CHC_T00008383001"/>
</dbReference>
<dbReference type="OrthoDB" id="10267235at2759"/>
<dbReference type="CDD" id="cd05157">
    <property type="entry name" value="ETNK_euk"/>
    <property type="match status" value="1"/>
</dbReference>
<dbReference type="KEGG" id="ccp:CHC_T00008383001"/>
<dbReference type="GeneID" id="17322565"/>
<dbReference type="Pfam" id="PF01633">
    <property type="entry name" value="Choline_kinase"/>
    <property type="match status" value="1"/>
</dbReference>
<evidence type="ECO:0000313" key="2">
    <source>
        <dbReference type="EMBL" id="CDF35029.1"/>
    </source>
</evidence>
<dbReference type="STRING" id="2769.R7QAF8"/>
<keyword evidence="2" id="KW-0418">Kinase</keyword>
<dbReference type="SUPFAM" id="SSF56112">
    <property type="entry name" value="Protein kinase-like (PK-like)"/>
    <property type="match status" value="1"/>
</dbReference>
<proteinExistence type="inferred from homology"/>
<organism evidence="2 3">
    <name type="scientific">Chondrus crispus</name>
    <name type="common">Carrageen Irish moss</name>
    <name type="synonym">Polymorpha crispa</name>
    <dbReference type="NCBI Taxonomy" id="2769"/>
    <lineage>
        <taxon>Eukaryota</taxon>
        <taxon>Rhodophyta</taxon>
        <taxon>Florideophyceae</taxon>
        <taxon>Rhodymeniophycidae</taxon>
        <taxon>Gigartinales</taxon>
        <taxon>Gigartinaceae</taxon>
        <taxon>Chondrus</taxon>
    </lineage>
</organism>
<dbReference type="OMA" id="FALIPKY"/>
<comment type="similarity">
    <text evidence="1">Belongs to the choline/ethanolamine kinase family.</text>
</comment>
<keyword evidence="2" id="KW-0808">Transferase</keyword>
<dbReference type="GO" id="GO:0004305">
    <property type="term" value="F:ethanolamine kinase activity"/>
    <property type="evidence" value="ECO:0007669"/>
    <property type="project" value="TreeGrafter"/>
</dbReference>
<dbReference type="GO" id="GO:0004103">
    <property type="term" value="F:choline kinase activity"/>
    <property type="evidence" value="ECO:0007669"/>
    <property type="project" value="TreeGrafter"/>
</dbReference>
<dbReference type="Gene3D" id="3.90.1200.10">
    <property type="match status" value="1"/>
</dbReference>
<dbReference type="PANTHER" id="PTHR22603:SF93">
    <property type="entry name" value="RE24176P"/>
    <property type="match status" value="1"/>
</dbReference>
<dbReference type="RefSeq" id="XP_005714848.1">
    <property type="nucleotide sequence ID" value="XM_005714791.1"/>
</dbReference>
<dbReference type="EMBL" id="HG001714">
    <property type="protein sequence ID" value="CDF35029.1"/>
    <property type="molecule type" value="Genomic_DNA"/>
</dbReference>
<name>R7QAF8_CHOCR</name>
<dbReference type="GO" id="GO:0005737">
    <property type="term" value="C:cytoplasm"/>
    <property type="evidence" value="ECO:0007669"/>
    <property type="project" value="TreeGrafter"/>
</dbReference>
<keyword evidence="3" id="KW-1185">Reference proteome</keyword>
<protein>
    <submittedName>
        <fullName evidence="2">Choline/ethanolamine kinase, putative</fullName>
    </submittedName>
</protein>
<dbReference type="PANTHER" id="PTHR22603">
    <property type="entry name" value="CHOLINE/ETHANOALAMINE KINASE"/>
    <property type="match status" value="1"/>
</dbReference>
<reference evidence="3" key="1">
    <citation type="journal article" date="2013" name="Proc. Natl. Acad. Sci. U.S.A.">
        <title>Genome structure and metabolic features in the red seaweed Chondrus crispus shed light on evolution of the Archaeplastida.</title>
        <authorList>
            <person name="Collen J."/>
            <person name="Porcel B."/>
            <person name="Carre W."/>
            <person name="Ball S.G."/>
            <person name="Chaparro C."/>
            <person name="Tonon T."/>
            <person name="Barbeyron T."/>
            <person name="Michel G."/>
            <person name="Noel B."/>
            <person name="Valentin K."/>
            <person name="Elias M."/>
            <person name="Artiguenave F."/>
            <person name="Arun A."/>
            <person name="Aury J.M."/>
            <person name="Barbosa-Neto J.F."/>
            <person name="Bothwell J.H."/>
            <person name="Bouget F.Y."/>
            <person name="Brillet L."/>
            <person name="Cabello-Hurtado F."/>
            <person name="Capella-Gutierrez S."/>
            <person name="Charrier B."/>
            <person name="Cladiere L."/>
            <person name="Cock J.M."/>
            <person name="Coelho S.M."/>
            <person name="Colleoni C."/>
            <person name="Czjzek M."/>
            <person name="Da Silva C."/>
            <person name="Delage L."/>
            <person name="Denoeud F."/>
            <person name="Deschamps P."/>
            <person name="Dittami S.M."/>
            <person name="Gabaldon T."/>
            <person name="Gachon C.M."/>
            <person name="Groisillier A."/>
            <person name="Herve C."/>
            <person name="Jabbari K."/>
            <person name="Katinka M."/>
            <person name="Kloareg B."/>
            <person name="Kowalczyk N."/>
            <person name="Labadie K."/>
            <person name="Leblanc C."/>
            <person name="Lopez P.J."/>
            <person name="McLachlan D.H."/>
            <person name="Meslet-Cladiere L."/>
            <person name="Moustafa A."/>
            <person name="Nehr Z."/>
            <person name="Nyvall Collen P."/>
            <person name="Panaud O."/>
            <person name="Partensky F."/>
            <person name="Poulain J."/>
            <person name="Rensing S.A."/>
            <person name="Rousvoal S."/>
            <person name="Samson G."/>
            <person name="Symeonidi A."/>
            <person name="Weissenbach J."/>
            <person name="Zambounis A."/>
            <person name="Wincker P."/>
            <person name="Boyen C."/>
        </authorList>
    </citation>
    <scope>NUCLEOTIDE SEQUENCE [LARGE SCALE GENOMIC DNA]</scope>
    <source>
        <strain evidence="3">cv. Stackhouse</strain>
    </source>
</reference>
<evidence type="ECO:0000256" key="1">
    <source>
        <dbReference type="ARBA" id="ARBA00038211"/>
    </source>
</evidence>
<dbReference type="InterPro" id="IPR011009">
    <property type="entry name" value="Kinase-like_dom_sf"/>
</dbReference>
<dbReference type="AlphaFoldDB" id="R7QAF8"/>
<dbReference type="GO" id="GO:0006646">
    <property type="term" value="P:phosphatidylethanolamine biosynthetic process"/>
    <property type="evidence" value="ECO:0007669"/>
    <property type="project" value="TreeGrafter"/>
</dbReference>
<gene>
    <name evidence="2" type="ORF">CHC_T00008383001</name>
</gene>